<accession>A0A5B7J1J0</accession>
<gene>
    <name evidence="2" type="ORF">E2C01_083352</name>
</gene>
<feature type="region of interest" description="Disordered" evidence="1">
    <location>
        <begin position="49"/>
        <end position="70"/>
    </location>
</feature>
<dbReference type="EMBL" id="VSRR010077812">
    <property type="protein sequence ID" value="MPC88449.1"/>
    <property type="molecule type" value="Genomic_DNA"/>
</dbReference>
<feature type="compositionally biased region" description="Gly residues" evidence="1">
    <location>
        <begin position="52"/>
        <end position="62"/>
    </location>
</feature>
<reference evidence="2 3" key="1">
    <citation type="submission" date="2019-05" db="EMBL/GenBank/DDBJ databases">
        <title>Another draft genome of Portunus trituberculatus and its Hox gene families provides insights of decapod evolution.</title>
        <authorList>
            <person name="Jeong J.-H."/>
            <person name="Song I."/>
            <person name="Kim S."/>
            <person name="Choi T."/>
            <person name="Kim D."/>
            <person name="Ryu S."/>
            <person name="Kim W."/>
        </authorList>
    </citation>
    <scope>NUCLEOTIDE SEQUENCE [LARGE SCALE GENOMIC DNA]</scope>
    <source>
        <tissue evidence="2">Muscle</tissue>
    </source>
</reference>
<evidence type="ECO:0000256" key="1">
    <source>
        <dbReference type="SAM" id="MobiDB-lite"/>
    </source>
</evidence>
<sequence length="70" mass="7501">MKATVYHVNQTKGRKNPLSINVCVFRLHMPAVFLTRYFNLQKGEEKVSVAGKGRGSGHGGVVKSGASGAK</sequence>
<dbReference type="Proteomes" id="UP000324222">
    <property type="component" value="Unassembled WGS sequence"/>
</dbReference>
<protein>
    <submittedName>
        <fullName evidence="2">Uncharacterized protein</fullName>
    </submittedName>
</protein>
<proteinExistence type="predicted"/>
<dbReference type="AlphaFoldDB" id="A0A5B7J1J0"/>
<comment type="caution">
    <text evidence="2">The sequence shown here is derived from an EMBL/GenBank/DDBJ whole genome shotgun (WGS) entry which is preliminary data.</text>
</comment>
<evidence type="ECO:0000313" key="2">
    <source>
        <dbReference type="EMBL" id="MPC88449.1"/>
    </source>
</evidence>
<keyword evidence="3" id="KW-1185">Reference proteome</keyword>
<organism evidence="2 3">
    <name type="scientific">Portunus trituberculatus</name>
    <name type="common">Swimming crab</name>
    <name type="synonym">Neptunus trituberculatus</name>
    <dbReference type="NCBI Taxonomy" id="210409"/>
    <lineage>
        <taxon>Eukaryota</taxon>
        <taxon>Metazoa</taxon>
        <taxon>Ecdysozoa</taxon>
        <taxon>Arthropoda</taxon>
        <taxon>Crustacea</taxon>
        <taxon>Multicrustacea</taxon>
        <taxon>Malacostraca</taxon>
        <taxon>Eumalacostraca</taxon>
        <taxon>Eucarida</taxon>
        <taxon>Decapoda</taxon>
        <taxon>Pleocyemata</taxon>
        <taxon>Brachyura</taxon>
        <taxon>Eubrachyura</taxon>
        <taxon>Portunoidea</taxon>
        <taxon>Portunidae</taxon>
        <taxon>Portuninae</taxon>
        <taxon>Portunus</taxon>
    </lineage>
</organism>
<evidence type="ECO:0000313" key="3">
    <source>
        <dbReference type="Proteomes" id="UP000324222"/>
    </source>
</evidence>
<name>A0A5B7J1J0_PORTR</name>